<dbReference type="EMBL" id="JQZV01000013">
    <property type="protein sequence ID" value="KGN91846.1"/>
    <property type="molecule type" value="Genomic_DNA"/>
</dbReference>
<accession>A0ABR4XKC3</accession>
<evidence type="ECO:0000313" key="2">
    <source>
        <dbReference type="Proteomes" id="UP000030101"/>
    </source>
</evidence>
<dbReference type="Proteomes" id="UP000030101">
    <property type="component" value="Unassembled WGS sequence"/>
</dbReference>
<protein>
    <submittedName>
        <fullName evidence="1">Uncharacterized protein</fullName>
    </submittedName>
</protein>
<dbReference type="Gene3D" id="3.30.420.260">
    <property type="match status" value="1"/>
</dbReference>
<proteinExistence type="predicted"/>
<dbReference type="RefSeq" id="WP_036791419.1">
    <property type="nucleotide sequence ID" value="NZ_JQZV01000013.1"/>
</dbReference>
<sequence length="262" mass="29028">MVELADIHPQKSQQLHTSIRITTDGLSFYARDKESSALLVSFSTPFPESTLSLSLSEQVKEVLFLHTPLSLPFHSTKIFVEPLEVMLMPEELSQKSTLGFTQHALTEDAEEKKELILRIPHNGGMAMSFSMDEPLYSLGLRSFSNPSYHHILAELIRQSVEASLTTGSKVVHAAFSGGSLNVAAAEQGKLLLGNSVIAPHAEDAIYHLTRIWRGLGMNAHNDSLTLWAEGADSPTLSLYFGERIKEYTAYTSPEEICHLYLQ</sequence>
<keyword evidence="2" id="KW-1185">Reference proteome</keyword>
<dbReference type="Gene3D" id="3.30.420.250">
    <property type="match status" value="1"/>
</dbReference>
<dbReference type="CDD" id="cd24013">
    <property type="entry name" value="ASKHA_ATPase_BT3980-like"/>
    <property type="match status" value="1"/>
</dbReference>
<organism evidence="1 2">
    <name type="scientific">Porphyromonas canoris</name>
    <dbReference type="NCBI Taxonomy" id="36875"/>
    <lineage>
        <taxon>Bacteria</taxon>
        <taxon>Pseudomonadati</taxon>
        <taxon>Bacteroidota</taxon>
        <taxon>Bacteroidia</taxon>
        <taxon>Bacteroidales</taxon>
        <taxon>Porphyromonadaceae</taxon>
        <taxon>Porphyromonas</taxon>
    </lineage>
</organism>
<comment type="caution">
    <text evidence="1">The sequence shown here is derived from an EMBL/GenBank/DDBJ whole genome shotgun (WGS) entry which is preliminary data.</text>
</comment>
<gene>
    <name evidence="1" type="ORF">HQ43_07150</name>
</gene>
<reference evidence="1 2" key="1">
    <citation type="submission" date="2014-08" db="EMBL/GenBank/DDBJ databases">
        <title>Porphyromonas canoris strain:OH2762 Genome sequencing.</title>
        <authorList>
            <person name="Wallis C."/>
            <person name="Deusch O."/>
            <person name="O'Flynn C."/>
            <person name="Davis I."/>
            <person name="Jospin G."/>
            <person name="Darling A.E."/>
            <person name="Coil D.A."/>
            <person name="Alexiev A."/>
            <person name="Horsfall A."/>
            <person name="Kirkwood N."/>
            <person name="Harris S."/>
            <person name="Eisen J.A."/>
        </authorList>
    </citation>
    <scope>NUCLEOTIDE SEQUENCE [LARGE SCALE GENOMIC DNA]</scope>
    <source>
        <strain evidence="2">COT-108 OH2762</strain>
    </source>
</reference>
<evidence type="ECO:0000313" key="1">
    <source>
        <dbReference type="EMBL" id="KGN91846.1"/>
    </source>
</evidence>
<dbReference type="InterPro" id="IPR024213">
    <property type="entry name" value="DUF3822"/>
</dbReference>
<dbReference type="Pfam" id="PF12864">
    <property type="entry name" value="DUF3822"/>
    <property type="match status" value="1"/>
</dbReference>
<name>A0ABR4XKC3_9PORP</name>